<evidence type="ECO:0000313" key="1">
    <source>
        <dbReference type="Proteomes" id="UP000887578"/>
    </source>
</evidence>
<dbReference type="AlphaFoldDB" id="A0A914NZL4"/>
<keyword evidence="1" id="KW-1185">Reference proteome</keyword>
<name>A0A914NZL4_9BILA</name>
<reference evidence="2" key="1">
    <citation type="submission" date="2022-11" db="UniProtKB">
        <authorList>
            <consortium name="WormBaseParasite"/>
        </authorList>
    </citation>
    <scope>IDENTIFICATION</scope>
</reference>
<dbReference type="WBParaSite" id="PDA_v2.g10331.t1">
    <property type="protein sequence ID" value="PDA_v2.g10331.t1"/>
    <property type="gene ID" value="PDA_v2.g10331"/>
</dbReference>
<sequence length="307" mass="36167">MFRDIRRGFDNIKKFNEYWGNANEYIRNIYGMKLYGFITNDKNKNILRFYSVNSMTEKFIPDLCLPSDEIKIDELYLDKNKYEAIIVNIFDMDVENTKYKSRHELRTALKAKLNSLEIPNYFMCTSDVTFATYLIMTGINNLQFDETVLIATNFLVQIHVNELKFTPNGYKIIRNDEIDINQKYDEIREKILGSSNPKKIIGRNIGNRSPIKKFIKSKKLVLSNTNPDNYIDRFITETCKWILDKSCTKYHILPIYRREINVCSYYNCYYDTLLVFDEDDILPCSKEVDFPRSVLGCTAEKIAVVVF</sequence>
<protein>
    <submittedName>
        <fullName evidence="2">Uncharacterized protein</fullName>
    </submittedName>
</protein>
<proteinExistence type="predicted"/>
<organism evidence="1 2">
    <name type="scientific">Panagrolaimus davidi</name>
    <dbReference type="NCBI Taxonomy" id="227884"/>
    <lineage>
        <taxon>Eukaryota</taxon>
        <taxon>Metazoa</taxon>
        <taxon>Ecdysozoa</taxon>
        <taxon>Nematoda</taxon>
        <taxon>Chromadorea</taxon>
        <taxon>Rhabditida</taxon>
        <taxon>Tylenchina</taxon>
        <taxon>Panagrolaimomorpha</taxon>
        <taxon>Panagrolaimoidea</taxon>
        <taxon>Panagrolaimidae</taxon>
        <taxon>Panagrolaimus</taxon>
    </lineage>
</organism>
<dbReference type="Proteomes" id="UP000887578">
    <property type="component" value="Unplaced"/>
</dbReference>
<accession>A0A914NZL4</accession>
<evidence type="ECO:0000313" key="2">
    <source>
        <dbReference type="WBParaSite" id="PDA_v2.g10331.t1"/>
    </source>
</evidence>